<reference evidence="1 2" key="1">
    <citation type="journal article" date="2023" name="Arcadia Sci">
        <title>De novo assembly of a long-read Amblyomma americanum tick genome.</title>
        <authorList>
            <person name="Chou S."/>
            <person name="Poskanzer K.E."/>
            <person name="Rollins M."/>
            <person name="Thuy-Boun P.S."/>
        </authorList>
    </citation>
    <scope>NUCLEOTIDE SEQUENCE [LARGE SCALE GENOMIC DNA]</scope>
    <source>
        <strain evidence="1">F_SG_1</strain>
        <tissue evidence="1">Salivary glands</tissue>
    </source>
</reference>
<sequence>MLRNGQWSEARSLLTTPRCSLHKMPHSHPASPNAVQAKKENYIVFIKIQLNVQESYPIRRQGVRTEIPSSGALILDASKISAANAAESHVAKFF</sequence>
<organism evidence="1 2">
    <name type="scientific">Amblyomma americanum</name>
    <name type="common">Lone star tick</name>
    <dbReference type="NCBI Taxonomy" id="6943"/>
    <lineage>
        <taxon>Eukaryota</taxon>
        <taxon>Metazoa</taxon>
        <taxon>Ecdysozoa</taxon>
        <taxon>Arthropoda</taxon>
        <taxon>Chelicerata</taxon>
        <taxon>Arachnida</taxon>
        <taxon>Acari</taxon>
        <taxon>Parasitiformes</taxon>
        <taxon>Ixodida</taxon>
        <taxon>Ixodoidea</taxon>
        <taxon>Ixodidae</taxon>
        <taxon>Amblyomminae</taxon>
        <taxon>Amblyomma</taxon>
    </lineage>
</organism>
<evidence type="ECO:0000313" key="2">
    <source>
        <dbReference type="Proteomes" id="UP001321473"/>
    </source>
</evidence>
<evidence type="ECO:0000313" key="1">
    <source>
        <dbReference type="EMBL" id="KAK8783630.1"/>
    </source>
</evidence>
<proteinExistence type="predicted"/>
<comment type="caution">
    <text evidence="1">The sequence shown here is derived from an EMBL/GenBank/DDBJ whole genome shotgun (WGS) entry which is preliminary data.</text>
</comment>
<dbReference type="Proteomes" id="UP001321473">
    <property type="component" value="Unassembled WGS sequence"/>
</dbReference>
<name>A0AAQ4F8U1_AMBAM</name>
<accession>A0AAQ4F8U1</accession>
<keyword evidence="2" id="KW-1185">Reference proteome</keyword>
<dbReference type="AlphaFoldDB" id="A0AAQ4F8U1"/>
<protein>
    <submittedName>
        <fullName evidence="1">Uncharacterized protein</fullName>
    </submittedName>
</protein>
<gene>
    <name evidence="1" type="ORF">V5799_010006</name>
</gene>
<dbReference type="EMBL" id="JARKHS020005347">
    <property type="protein sequence ID" value="KAK8783630.1"/>
    <property type="molecule type" value="Genomic_DNA"/>
</dbReference>